<keyword evidence="9" id="KW-0408">Iron</keyword>
<dbReference type="STRING" id="77166.U4URQ2"/>
<dbReference type="OrthoDB" id="6372137at2759"/>
<keyword evidence="8 12" id="KW-1133">Transmembrane helix</keyword>
<dbReference type="PANTHER" id="PTHR15422:SF24">
    <property type="entry name" value="DOMON RELATED DOMAIN-CONTAINING PROTEIN"/>
    <property type="match status" value="1"/>
</dbReference>
<accession>U4URQ2</accession>
<feature type="transmembrane region" description="Helical" evidence="12">
    <location>
        <begin position="232"/>
        <end position="254"/>
    </location>
</feature>
<feature type="transmembrane region" description="Helical" evidence="12">
    <location>
        <begin position="137"/>
        <end position="155"/>
    </location>
</feature>
<proteinExistence type="predicted"/>
<evidence type="ECO:0000313" key="14">
    <source>
        <dbReference type="EMBL" id="ERL92755.1"/>
    </source>
</evidence>
<evidence type="ECO:0000256" key="7">
    <source>
        <dbReference type="ARBA" id="ARBA00022982"/>
    </source>
</evidence>
<evidence type="ECO:0000313" key="15">
    <source>
        <dbReference type="Proteomes" id="UP000030742"/>
    </source>
</evidence>
<sequence length="311" mass="34605">MSSAVSLLGIQLLNSSIVNGVIYCRVRRDALTIINGKPFDLIGRKYNLLIASGSSVTPNAVSFHDQTYLASAQPQALADVSSLAAKSKLLIRLHGAFMLAAWLGTASIGILLARYYRQTWVGKQIMGKDIWFAWHRTFMVLTWALTIAAFVLIFVELKAWSGERNPHAILGTLTTLLCFIQPIGAYFRPHPGTPKRAIFNWLHWSVGNAAHIIAIITLFFAVKLTKAELPEFFDYILVAYVVVHVVTHLVLSLMNCIAERSSERRVTAFPMKDLGGTGRSSVYEDRSADAPVCVDKCYIVEADSFFYKLLF</sequence>
<evidence type="ECO:0000256" key="10">
    <source>
        <dbReference type="ARBA" id="ARBA00023136"/>
    </source>
</evidence>
<dbReference type="GO" id="GO:0016020">
    <property type="term" value="C:membrane"/>
    <property type="evidence" value="ECO:0007669"/>
    <property type="project" value="UniProtKB-SubCell"/>
</dbReference>
<evidence type="ECO:0000256" key="4">
    <source>
        <dbReference type="ARBA" id="ARBA00022617"/>
    </source>
</evidence>
<dbReference type="InterPro" id="IPR045150">
    <property type="entry name" value="CYB561D1/2"/>
</dbReference>
<feature type="domain" description="Cytochrome b561" evidence="13">
    <location>
        <begin position="57"/>
        <end position="262"/>
    </location>
</feature>
<gene>
    <name evidence="14" type="ORF">D910_10064</name>
</gene>
<dbReference type="AlphaFoldDB" id="U4URQ2"/>
<dbReference type="GO" id="GO:0020037">
    <property type="term" value="F:heme binding"/>
    <property type="evidence" value="ECO:0007669"/>
    <property type="project" value="TreeGrafter"/>
</dbReference>
<feature type="transmembrane region" description="Helical" evidence="12">
    <location>
        <begin position="96"/>
        <end position="116"/>
    </location>
</feature>
<evidence type="ECO:0000256" key="6">
    <source>
        <dbReference type="ARBA" id="ARBA00022723"/>
    </source>
</evidence>
<feature type="non-terminal residue" evidence="14">
    <location>
        <position position="311"/>
    </location>
</feature>
<keyword evidence="6" id="KW-0479">Metal-binding</keyword>
<feature type="transmembrane region" description="Helical" evidence="12">
    <location>
        <begin position="167"/>
        <end position="187"/>
    </location>
</feature>
<dbReference type="EMBL" id="KB632333">
    <property type="protein sequence ID" value="ERL92755.1"/>
    <property type="molecule type" value="Genomic_DNA"/>
</dbReference>
<comment type="cofactor">
    <cofactor evidence="1">
        <name>heme b</name>
        <dbReference type="ChEBI" id="CHEBI:60344"/>
    </cofactor>
</comment>
<comment type="subcellular location">
    <subcellularLocation>
        <location evidence="2">Membrane</location>
        <topology evidence="2">Multi-pass membrane protein</topology>
    </subcellularLocation>
</comment>
<feature type="transmembrane region" description="Helical" evidence="12">
    <location>
        <begin position="199"/>
        <end position="220"/>
    </location>
</feature>
<keyword evidence="4" id="KW-0349">Heme</keyword>
<organism evidence="14 15">
    <name type="scientific">Dendroctonus ponderosae</name>
    <name type="common">Mountain pine beetle</name>
    <dbReference type="NCBI Taxonomy" id="77166"/>
    <lineage>
        <taxon>Eukaryota</taxon>
        <taxon>Metazoa</taxon>
        <taxon>Ecdysozoa</taxon>
        <taxon>Arthropoda</taxon>
        <taxon>Hexapoda</taxon>
        <taxon>Insecta</taxon>
        <taxon>Pterygota</taxon>
        <taxon>Neoptera</taxon>
        <taxon>Endopterygota</taxon>
        <taxon>Coleoptera</taxon>
        <taxon>Polyphaga</taxon>
        <taxon>Cucujiformia</taxon>
        <taxon>Curculionidae</taxon>
        <taxon>Scolytinae</taxon>
        <taxon>Dendroctonus</taxon>
    </lineage>
</organism>
<evidence type="ECO:0000259" key="13">
    <source>
        <dbReference type="PROSITE" id="PS50939"/>
    </source>
</evidence>
<dbReference type="InterPro" id="IPR006593">
    <property type="entry name" value="Cyt_b561/ferric_Rdtase_TM"/>
</dbReference>
<keyword evidence="3" id="KW-0813">Transport</keyword>
<evidence type="ECO:0000256" key="3">
    <source>
        <dbReference type="ARBA" id="ARBA00022448"/>
    </source>
</evidence>
<dbReference type="EC" id="7.2.1.3" evidence="11"/>
<evidence type="ECO:0000256" key="2">
    <source>
        <dbReference type="ARBA" id="ARBA00004141"/>
    </source>
</evidence>
<keyword evidence="10 12" id="KW-0472">Membrane</keyword>
<keyword evidence="5 12" id="KW-0812">Transmembrane</keyword>
<dbReference type="CDD" id="cd08760">
    <property type="entry name" value="Cyt_b561_FRRS1_like"/>
    <property type="match status" value="1"/>
</dbReference>
<evidence type="ECO:0000256" key="11">
    <source>
        <dbReference type="ARBA" id="ARBA00024225"/>
    </source>
</evidence>
<keyword evidence="7" id="KW-0249">Electron transport</keyword>
<reference evidence="14 15" key="1">
    <citation type="journal article" date="2013" name="Genome Biol.">
        <title>Draft genome of the mountain pine beetle, Dendroctonus ponderosae Hopkins, a major forest pest.</title>
        <authorList>
            <person name="Keeling C.I."/>
            <person name="Yuen M.M."/>
            <person name="Liao N.Y."/>
            <person name="Docking T.R."/>
            <person name="Chan S.K."/>
            <person name="Taylor G.A."/>
            <person name="Palmquist D.L."/>
            <person name="Jackman S.D."/>
            <person name="Nguyen A."/>
            <person name="Li M."/>
            <person name="Henderson H."/>
            <person name="Janes J.K."/>
            <person name="Zhao Y."/>
            <person name="Pandoh P."/>
            <person name="Moore R."/>
            <person name="Sperling F.A."/>
            <person name="Huber D.P."/>
            <person name="Birol I."/>
            <person name="Jones S.J."/>
            <person name="Bohlmann J."/>
        </authorList>
    </citation>
    <scope>NUCLEOTIDE SEQUENCE</scope>
</reference>
<evidence type="ECO:0000256" key="8">
    <source>
        <dbReference type="ARBA" id="ARBA00022989"/>
    </source>
</evidence>
<evidence type="ECO:0000256" key="12">
    <source>
        <dbReference type="SAM" id="Phobius"/>
    </source>
</evidence>
<dbReference type="Gene3D" id="1.20.120.1770">
    <property type="match status" value="1"/>
</dbReference>
<dbReference type="Proteomes" id="UP000030742">
    <property type="component" value="Unassembled WGS sequence"/>
</dbReference>
<name>U4URQ2_DENPD</name>
<evidence type="ECO:0000256" key="9">
    <source>
        <dbReference type="ARBA" id="ARBA00023004"/>
    </source>
</evidence>
<dbReference type="SMART" id="SM00665">
    <property type="entry name" value="B561"/>
    <property type="match status" value="1"/>
</dbReference>
<evidence type="ECO:0000256" key="5">
    <source>
        <dbReference type="ARBA" id="ARBA00022692"/>
    </source>
</evidence>
<dbReference type="GO" id="GO:0140571">
    <property type="term" value="F:transmembrane ascorbate ferrireductase activity"/>
    <property type="evidence" value="ECO:0007669"/>
    <property type="project" value="UniProtKB-EC"/>
</dbReference>
<dbReference type="PANTHER" id="PTHR15422">
    <property type="entry name" value="OS05G0565100 PROTEIN"/>
    <property type="match status" value="1"/>
</dbReference>
<evidence type="ECO:0000256" key="1">
    <source>
        <dbReference type="ARBA" id="ARBA00001970"/>
    </source>
</evidence>
<protein>
    <recommendedName>
        <fullName evidence="11">ascorbate ferrireductase (transmembrane)</fullName>
        <ecNumber evidence="11">7.2.1.3</ecNumber>
    </recommendedName>
</protein>
<dbReference type="GO" id="GO:0140575">
    <property type="term" value="F:transmembrane monodehydroascorbate reductase activity"/>
    <property type="evidence" value="ECO:0007669"/>
    <property type="project" value="InterPro"/>
</dbReference>
<dbReference type="PROSITE" id="PS50939">
    <property type="entry name" value="CYTOCHROME_B561"/>
    <property type="match status" value="1"/>
</dbReference>
<dbReference type="GO" id="GO:0046872">
    <property type="term" value="F:metal ion binding"/>
    <property type="evidence" value="ECO:0007669"/>
    <property type="project" value="UniProtKB-KW"/>
</dbReference>